<dbReference type="Gene3D" id="1.25.40.390">
    <property type="match status" value="1"/>
</dbReference>
<dbReference type="OrthoDB" id="5694214at2"/>
<keyword evidence="4" id="KW-0472">Membrane</keyword>
<evidence type="ECO:0000259" key="6">
    <source>
        <dbReference type="Pfam" id="PF07980"/>
    </source>
</evidence>
<reference evidence="8 9" key="1">
    <citation type="submission" date="2018-08" db="EMBL/GenBank/DDBJ databases">
        <title>Pallidiluteibacterium maritimus gen. nov., sp. nov., isolated from coastal sediment.</title>
        <authorList>
            <person name="Zhou L.Y."/>
        </authorList>
    </citation>
    <scope>NUCLEOTIDE SEQUENCE [LARGE SCALE GENOMIC DNA]</scope>
    <source>
        <strain evidence="8 9">XSD2</strain>
    </source>
</reference>
<dbReference type="Pfam" id="PF14322">
    <property type="entry name" value="SusD-like_3"/>
    <property type="match status" value="1"/>
</dbReference>
<evidence type="ECO:0000256" key="1">
    <source>
        <dbReference type="ARBA" id="ARBA00004442"/>
    </source>
</evidence>
<sequence length="526" mass="59113">MKKIVYILLSVFILSSCQEDLLTTVPDDRISTEIFWQTENDAILAANAVYPTLDGNVIFAYDGITDVVHTNRLFEDNSIIEAGNADATLSRFLNEWDADYTAIRRVNDFMENIDRIETDNTGLISRLKGEVRTIRAYHYTKLAMLFGDVPLITTSINVEEGKTITRNAVSSIWDFVSTELTEAAVDLPKEYTGDDKGRVTKGAALALKARAMLFAGRYSEAATAAKQVMDLEVYSLYNSYEDLFQYEGENCNEVILDRQFAKDVLANNYYNVIGPWSLIPGSAGSVYVPTKKLMDMYEMNNGLSITDPESGFDPQNPYENRDPRLKQSVFVTGASLPNGKTFNSIPGDAAATDPVGGTLYTTTTGWNIKKYIANSDFDTPSNSGINLILIRYAEVLLTYAEAKIEMNEIDASVYSAINDVRARESVNMPAISSSLSQGQLREIVRKERTIELAFEGTRLFDIRRWRIAHEVMPGKVYGMTYNDNGTLVTVNIDGYNRVFDEGRDYLWPIPQRERELNPNLEQNPKY</sequence>
<feature type="domain" description="RagB/SusD" evidence="6">
    <location>
        <begin position="253"/>
        <end position="526"/>
    </location>
</feature>
<evidence type="ECO:0000313" key="8">
    <source>
        <dbReference type="EMBL" id="RIJ46361.1"/>
    </source>
</evidence>
<keyword evidence="3" id="KW-0732">Signal</keyword>
<dbReference type="CDD" id="cd08977">
    <property type="entry name" value="SusD"/>
    <property type="match status" value="1"/>
</dbReference>
<keyword evidence="5" id="KW-0998">Cell outer membrane</keyword>
<dbReference type="GO" id="GO:0009279">
    <property type="term" value="C:cell outer membrane"/>
    <property type="evidence" value="ECO:0007669"/>
    <property type="project" value="UniProtKB-SubCell"/>
</dbReference>
<dbReference type="InterPro" id="IPR011990">
    <property type="entry name" value="TPR-like_helical_dom_sf"/>
</dbReference>
<dbReference type="RefSeq" id="WP_119439635.1">
    <property type="nucleotide sequence ID" value="NZ_QWGR01000015.1"/>
</dbReference>
<protein>
    <submittedName>
        <fullName evidence="8">RagB/SusD family nutrient uptake outer membrane protein</fullName>
    </submittedName>
</protein>
<name>A0A399SVM7_9BACT</name>
<comment type="subcellular location">
    <subcellularLocation>
        <location evidence="1">Cell outer membrane</location>
    </subcellularLocation>
</comment>
<evidence type="ECO:0000256" key="4">
    <source>
        <dbReference type="ARBA" id="ARBA00023136"/>
    </source>
</evidence>
<dbReference type="InterPro" id="IPR012944">
    <property type="entry name" value="SusD_RagB_dom"/>
</dbReference>
<feature type="domain" description="SusD-like N-terminal" evidence="7">
    <location>
        <begin position="82"/>
        <end position="213"/>
    </location>
</feature>
<dbReference type="Proteomes" id="UP000265926">
    <property type="component" value="Unassembled WGS sequence"/>
</dbReference>
<evidence type="ECO:0000313" key="9">
    <source>
        <dbReference type="Proteomes" id="UP000265926"/>
    </source>
</evidence>
<comment type="caution">
    <text evidence="8">The sequence shown here is derived from an EMBL/GenBank/DDBJ whole genome shotgun (WGS) entry which is preliminary data.</text>
</comment>
<dbReference type="AlphaFoldDB" id="A0A399SVM7"/>
<organism evidence="8 9">
    <name type="scientific">Maribellus luteus</name>
    <dbReference type="NCBI Taxonomy" id="2305463"/>
    <lineage>
        <taxon>Bacteria</taxon>
        <taxon>Pseudomonadati</taxon>
        <taxon>Bacteroidota</taxon>
        <taxon>Bacteroidia</taxon>
        <taxon>Marinilabiliales</taxon>
        <taxon>Prolixibacteraceae</taxon>
        <taxon>Maribellus</taxon>
    </lineage>
</organism>
<dbReference type="PROSITE" id="PS51257">
    <property type="entry name" value="PROKAR_LIPOPROTEIN"/>
    <property type="match status" value="1"/>
</dbReference>
<keyword evidence="9" id="KW-1185">Reference proteome</keyword>
<dbReference type="SUPFAM" id="SSF48452">
    <property type="entry name" value="TPR-like"/>
    <property type="match status" value="1"/>
</dbReference>
<accession>A0A399SVM7</accession>
<evidence type="ECO:0000256" key="2">
    <source>
        <dbReference type="ARBA" id="ARBA00006275"/>
    </source>
</evidence>
<evidence type="ECO:0000256" key="5">
    <source>
        <dbReference type="ARBA" id="ARBA00023237"/>
    </source>
</evidence>
<evidence type="ECO:0000259" key="7">
    <source>
        <dbReference type="Pfam" id="PF14322"/>
    </source>
</evidence>
<dbReference type="EMBL" id="QWGR01000015">
    <property type="protein sequence ID" value="RIJ46361.1"/>
    <property type="molecule type" value="Genomic_DNA"/>
</dbReference>
<evidence type="ECO:0000256" key="3">
    <source>
        <dbReference type="ARBA" id="ARBA00022729"/>
    </source>
</evidence>
<dbReference type="Pfam" id="PF07980">
    <property type="entry name" value="SusD_RagB"/>
    <property type="match status" value="1"/>
</dbReference>
<proteinExistence type="inferred from homology"/>
<dbReference type="InterPro" id="IPR033985">
    <property type="entry name" value="SusD-like_N"/>
</dbReference>
<gene>
    <name evidence="8" type="ORF">D1614_19370</name>
</gene>
<comment type="similarity">
    <text evidence="2">Belongs to the SusD family.</text>
</comment>